<feature type="compositionally biased region" description="Polar residues" evidence="5">
    <location>
        <begin position="964"/>
        <end position="977"/>
    </location>
</feature>
<evidence type="ECO:0000256" key="6">
    <source>
        <dbReference type="SAM" id="Phobius"/>
    </source>
</evidence>
<organism evidence="8 9">
    <name type="scientific">Stylosanthes scabra</name>
    <dbReference type="NCBI Taxonomy" id="79078"/>
    <lineage>
        <taxon>Eukaryota</taxon>
        <taxon>Viridiplantae</taxon>
        <taxon>Streptophyta</taxon>
        <taxon>Embryophyta</taxon>
        <taxon>Tracheophyta</taxon>
        <taxon>Spermatophyta</taxon>
        <taxon>Magnoliopsida</taxon>
        <taxon>eudicotyledons</taxon>
        <taxon>Gunneridae</taxon>
        <taxon>Pentapetalae</taxon>
        <taxon>rosids</taxon>
        <taxon>fabids</taxon>
        <taxon>Fabales</taxon>
        <taxon>Fabaceae</taxon>
        <taxon>Papilionoideae</taxon>
        <taxon>50 kb inversion clade</taxon>
        <taxon>dalbergioids sensu lato</taxon>
        <taxon>Dalbergieae</taxon>
        <taxon>Pterocarpus clade</taxon>
        <taxon>Stylosanthes</taxon>
    </lineage>
</organism>
<feature type="compositionally biased region" description="Basic residues" evidence="5">
    <location>
        <begin position="910"/>
        <end position="921"/>
    </location>
</feature>
<feature type="region of interest" description="Disordered" evidence="5">
    <location>
        <begin position="226"/>
        <end position="247"/>
    </location>
</feature>
<feature type="domain" description="Late embryogenesis abundant protein LEA-2 subgroup" evidence="7">
    <location>
        <begin position="71"/>
        <end position="162"/>
    </location>
</feature>
<keyword evidence="2 6" id="KW-0812">Transmembrane</keyword>
<evidence type="ECO:0000256" key="1">
    <source>
        <dbReference type="ARBA" id="ARBA00004167"/>
    </source>
</evidence>
<keyword evidence="4 6" id="KW-0472">Membrane</keyword>
<comment type="caution">
    <text evidence="8">The sequence shown here is derived from an EMBL/GenBank/DDBJ whole genome shotgun (WGS) entry which is preliminary data.</text>
</comment>
<feature type="transmembrane region" description="Helical" evidence="6">
    <location>
        <begin position="12"/>
        <end position="37"/>
    </location>
</feature>
<feature type="compositionally biased region" description="Basic and acidic residues" evidence="5">
    <location>
        <begin position="879"/>
        <end position="890"/>
    </location>
</feature>
<feature type="compositionally biased region" description="Polar residues" evidence="5">
    <location>
        <begin position="1030"/>
        <end position="1040"/>
    </location>
</feature>
<feature type="compositionally biased region" description="Basic residues" evidence="5">
    <location>
        <begin position="394"/>
        <end position="403"/>
    </location>
</feature>
<dbReference type="Gene3D" id="2.60.40.1820">
    <property type="match status" value="1"/>
</dbReference>
<dbReference type="Proteomes" id="UP001341840">
    <property type="component" value="Unassembled WGS sequence"/>
</dbReference>
<dbReference type="EMBL" id="JASCZI010090736">
    <property type="protein sequence ID" value="MED6145828.1"/>
    <property type="molecule type" value="Genomic_DNA"/>
</dbReference>
<proteinExistence type="predicted"/>
<dbReference type="PANTHER" id="PTHR31234">
    <property type="entry name" value="LATE EMBRYOGENESIS ABUNDANT (LEA) HYDROXYPROLINE-RICH GLYCOPROTEIN FAMILY"/>
    <property type="match status" value="1"/>
</dbReference>
<dbReference type="PANTHER" id="PTHR31234:SF65">
    <property type="entry name" value="LATE EMBRYOGENESIS ABUNDANT PROTEIN, LEA_2 SUBGROUP"/>
    <property type="match status" value="1"/>
</dbReference>
<evidence type="ECO:0000256" key="5">
    <source>
        <dbReference type="SAM" id="MobiDB-lite"/>
    </source>
</evidence>
<feature type="compositionally biased region" description="Basic residues" evidence="5">
    <location>
        <begin position="703"/>
        <end position="715"/>
    </location>
</feature>
<evidence type="ECO:0000313" key="9">
    <source>
        <dbReference type="Proteomes" id="UP001341840"/>
    </source>
</evidence>
<evidence type="ECO:0000256" key="4">
    <source>
        <dbReference type="ARBA" id="ARBA00023136"/>
    </source>
</evidence>
<gene>
    <name evidence="8" type="ORF">PIB30_028814</name>
</gene>
<dbReference type="SUPFAM" id="SSF117070">
    <property type="entry name" value="LEA14-like"/>
    <property type="match status" value="1"/>
</dbReference>
<keyword evidence="3 6" id="KW-1133">Transmembrane helix</keyword>
<evidence type="ECO:0000259" key="7">
    <source>
        <dbReference type="Pfam" id="PF03168"/>
    </source>
</evidence>
<accession>A0ABU6TCY0</accession>
<evidence type="ECO:0000256" key="2">
    <source>
        <dbReference type="ARBA" id="ARBA00022692"/>
    </source>
</evidence>
<feature type="compositionally biased region" description="Polar residues" evidence="5">
    <location>
        <begin position="869"/>
        <end position="878"/>
    </location>
</feature>
<feature type="compositionally biased region" description="Basic and acidic residues" evidence="5">
    <location>
        <begin position="287"/>
        <end position="296"/>
    </location>
</feature>
<reference evidence="8 9" key="1">
    <citation type="journal article" date="2023" name="Plants (Basel)">
        <title>Bridging the Gap: Combining Genomics and Transcriptomics Approaches to Understand Stylosanthes scabra, an Orphan Legume from the Brazilian Caatinga.</title>
        <authorList>
            <person name="Ferreira-Neto J.R.C."/>
            <person name="da Silva M.D."/>
            <person name="Binneck E."/>
            <person name="de Melo N.F."/>
            <person name="da Silva R.H."/>
            <person name="de Melo A.L.T.M."/>
            <person name="Pandolfi V."/>
            <person name="Bustamante F.O."/>
            <person name="Brasileiro-Vidal A.C."/>
            <person name="Benko-Iseppon A.M."/>
        </authorList>
    </citation>
    <scope>NUCLEOTIDE SEQUENCE [LARGE SCALE GENOMIC DNA]</scope>
    <source>
        <tissue evidence="8">Leaves</tissue>
    </source>
</reference>
<feature type="compositionally biased region" description="Polar residues" evidence="5">
    <location>
        <begin position="568"/>
        <end position="580"/>
    </location>
</feature>
<feature type="region of interest" description="Disordered" evidence="5">
    <location>
        <begin position="276"/>
        <end position="302"/>
    </location>
</feature>
<sequence length="1050" mass="114889">MAFCMRCSKRMKICCGVTAAIVILLVVILVILIFTVFKQKDPTITLQSVKVKEASLIWPTFSINVSLGVLLTVENPNFGSFSYHNSTAYLKYRGRLFATAPLHEDTLPARGSLNISTSLDVYVDDITKFLDLMGDYLKGVINFTSTTTLEGRVKVLKLFKTKATKRILSEHPSCFPKLGQIQIHAMKVKRKGYFYHLSDSMFVKSAFYGFNKSWFLSVDASPLGDRGQNECSSGSPNQQVLLGNSDNGLINDEKEKHDFVNPSLKAAKDDNIDCEEEISKSVPSATEKQKSKRKEDDAAEYVTSKENDASMLRPGDDNVQREIAVIADTSVNATKEVIVESEFLKDHQHSELNDNNATIDIGTESMKEASGPARATNKQTKSKRSLIHDADVGKKKKGKKRSSNSHEIHLTSFGKDAEADPSSIRGGAQEENNEDDIISKDISMSKPTLEKMEIGTDVNESKEPKHPNEDNLNIVTDQCLESEVGLTDRAEGIKEVLQDDPKPMQLEESTLSEENKKTKGNIKESNVTSKAVDINGMDEPVKSESKKRRKRKYMEVDERTTRKEECMLSNQNNTDANVSELNVPPKVVLGISVPGKSEKKRKTRKEKNSDGGKTVGESIGPTDSSDSKIVMVESLKSTDCNPASGDIGADENPLNQIEGENIQQEEMKGAAVSAAEKDDASRADNLGSLEHIETIANAEHVDKKRKKKSKKKQSSKSKSLSNMLTEDVNGSQKPLPSSDSGTLASPTSKITMSASPVFTNKPSKTELEPLKYPVGLEPSDSQLVSGSNESQFPSNTAKGIDNLAPVEANDAAKDSACLSEEKDDENLEASLKDNWVNVEQQSPSQQKQRKSHLGKMVSNVQKTERDAKLSSQSNSDMSSTREKGKPRDNASGKSMNSANHLPISTPTMKGSRKVIHPKGGKAKLNNVGEVKGKTQHKKSLLSGTIFKDDSSGTSEDTNKVVKSDASTRSPSENSLLSDFSDGDISEGSHGGKRLENGEQSDFKASMSSVKGKPIDHVLRSSSRYKKAKITASQLQESESQPEFVPDSLAE</sequence>
<evidence type="ECO:0000313" key="8">
    <source>
        <dbReference type="EMBL" id="MED6145828.1"/>
    </source>
</evidence>
<feature type="compositionally biased region" description="Polar residues" evidence="5">
    <location>
        <begin position="229"/>
        <end position="247"/>
    </location>
</feature>
<feature type="compositionally biased region" description="Basic and acidic residues" evidence="5">
    <location>
        <begin position="553"/>
        <end position="566"/>
    </location>
</feature>
<dbReference type="InterPro" id="IPR044839">
    <property type="entry name" value="NDR1-like"/>
</dbReference>
<feature type="compositionally biased region" description="Polar residues" evidence="5">
    <location>
        <begin position="722"/>
        <end position="762"/>
    </location>
</feature>
<feature type="compositionally biased region" description="Basic and acidic residues" evidence="5">
    <location>
        <begin position="946"/>
        <end position="962"/>
    </location>
</feature>
<feature type="compositionally biased region" description="Low complexity" evidence="5">
    <location>
        <begin position="655"/>
        <end position="664"/>
    </location>
</feature>
<keyword evidence="9" id="KW-1185">Reference proteome</keyword>
<feature type="region of interest" description="Disordered" evidence="5">
    <location>
        <begin position="365"/>
        <end position="448"/>
    </location>
</feature>
<dbReference type="Pfam" id="PF03168">
    <property type="entry name" value="LEA_2"/>
    <property type="match status" value="1"/>
</dbReference>
<feature type="compositionally biased region" description="Polar residues" evidence="5">
    <location>
        <begin position="891"/>
        <end position="908"/>
    </location>
</feature>
<feature type="region of interest" description="Disordered" evidence="5">
    <location>
        <begin position="494"/>
        <end position="1050"/>
    </location>
</feature>
<evidence type="ECO:0000256" key="3">
    <source>
        <dbReference type="ARBA" id="ARBA00022989"/>
    </source>
</evidence>
<dbReference type="InterPro" id="IPR004864">
    <property type="entry name" value="LEA_2"/>
</dbReference>
<name>A0ABU6TCY0_9FABA</name>
<feature type="compositionally biased region" description="Polar residues" evidence="5">
    <location>
        <begin position="779"/>
        <end position="797"/>
    </location>
</feature>
<protein>
    <recommendedName>
        <fullName evidence="7">Late embryogenesis abundant protein LEA-2 subgroup domain-containing protein</fullName>
    </recommendedName>
</protein>
<comment type="subcellular location">
    <subcellularLocation>
        <location evidence="1">Membrane</location>
        <topology evidence="1">Single-pass membrane protein</topology>
    </subcellularLocation>
</comment>